<evidence type="ECO:0000313" key="3">
    <source>
        <dbReference type="EMBL" id="EEF52465.1"/>
    </source>
</evidence>
<dbReference type="GO" id="GO:0090297">
    <property type="term" value="P:positive regulation of mitochondrial DNA replication"/>
    <property type="evidence" value="ECO:0000318"/>
    <property type="project" value="GO_Central"/>
</dbReference>
<dbReference type="SUPFAM" id="SSF50249">
    <property type="entry name" value="Nucleic acid-binding proteins"/>
    <property type="match status" value="1"/>
</dbReference>
<proteinExistence type="predicted"/>
<dbReference type="GO" id="GO:0008047">
    <property type="term" value="F:enzyme activator activity"/>
    <property type="evidence" value="ECO:0000318"/>
    <property type="project" value="GO_Central"/>
</dbReference>
<name>B9R7I5_RICCO</name>
<dbReference type="Gene3D" id="2.40.50.140">
    <property type="entry name" value="Nucleic acid-binding proteins"/>
    <property type="match status" value="1"/>
</dbReference>
<dbReference type="PANTHER" id="PTHR10302">
    <property type="entry name" value="SINGLE-STRANDED DNA-BINDING PROTEIN"/>
    <property type="match status" value="1"/>
</dbReference>
<sequence>MKKAYLYNFGSQIRNLPQFSLRRLASFSSCSAATPESPSFSTEEDEVKQGGSAVYRHVLRHQRPASIRCKPELYNSVSFIGRVDRPLEIYKTKGDTFGAYTFIEVRNPSDPNRTFRMRVEMWNDVAKTGIQHLKQNDDIYVSGCLGSYEMPDKNGNLVSIYKVNVKELCYVAQHDQHSTAQKTESKACQVSDELQLKASKKSEEQSGDGNNMENYKNRLDLWQLFFCKPCEWWDKRKSKQNPELPDFKHKYNGENLWLRPDDPPWVKRHLQLLDMEIAKQRQANGVGKSGMMRYSNRHHLWQVFFSNPHEWWDNRKNKTNRRSPDFKHKDTGEALWIMRDDPPWVKRQLKLLDFIMAEQCVREKVGSGSQLSEWIFDA</sequence>
<dbReference type="InterPro" id="IPR000424">
    <property type="entry name" value="Primosome_PriB/ssb"/>
</dbReference>
<dbReference type="GO" id="GO:0003697">
    <property type="term" value="F:single-stranded DNA binding"/>
    <property type="evidence" value="ECO:0000318"/>
    <property type="project" value="GO_Central"/>
</dbReference>
<reference evidence="4" key="1">
    <citation type="journal article" date="2010" name="Nat. Biotechnol.">
        <title>Draft genome sequence of the oilseed species Ricinus communis.</title>
        <authorList>
            <person name="Chan A.P."/>
            <person name="Crabtree J."/>
            <person name="Zhao Q."/>
            <person name="Lorenzi H."/>
            <person name="Orvis J."/>
            <person name="Puiu D."/>
            <person name="Melake-Berhan A."/>
            <person name="Jones K.M."/>
            <person name="Redman J."/>
            <person name="Chen G."/>
            <person name="Cahoon E.B."/>
            <person name="Gedil M."/>
            <person name="Stanke M."/>
            <person name="Haas B.J."/>
            <person name="Wortman J.R."/>
            <person name="Fraser-Liggett C.M."/>
            <person name="Ravel J."/>
            <person name="Rabinowicz P.D."/>
        </authorList>
    </citation>
    <scope>NUCLEOTIDE SEQUENCE [LARGE SCALE GENOMIC DNA]</scope>
    <source>
        <strain evidence="4">cv. Hale</strain>
    </source>
</reference>
<dbReference type="InParanoid" id="B9R7I5"/>
<protein>
    <submittedName>
        <fullName evidence="3">Uncharacterized protein</fullName>
    </submittedName>
</protein>
<dbReference type="KEGG" id="rcu:8260877"/>
<evidence type="ECO:0000256" key="1">
    <source>
        <dbReference type="ARBA" id="ARBA00023125"/>
    </source>
</evidence>
<dbReference type="InterPro" id="IPR011344">
    <property type="entry name" value="ssDNA-bd"/>
</dbReference>
<evidence type="ECO:0000256" key="2">
    <source>
        <dbReference type="PROSITE-ProRule" id="PRU00252"/>
    </source>
</evidence>
<dbReference type="Proteomes" id="UP000008311">
    <property type="component" value="Unassembled WGS sequence"/>
</dbReference>
<dbReference type="eggNOG" id="ENOG502S048">
    <property type="taxonomic scope" value="Eukaryota"/>
</dbReference>
<organism evidence="3 4">
    <name type="scientific">Ricinus communis</name>
    <name type="common">Castor bean</name>
    <dbReference type="NCBI Taxonomy" id="3988"/>
    <lineage>
        <taxon>Eukaryota</taxon>
        <taxon>Viridiplantae</taxon>
        <taxon>Streptophyta</taxon>
        <taxon>Embryophyta</taxon>
        <taxon>Tracheophyta</taxon>
        <taxon>Spermatophyta</taxon>
        <taxon>Magnoliopsida</taxon>
        <taxon>eudicotyledons</taxon>
        <taxon>Gunneridae</taxon>
        <taxon>Pentapetalae</taxon>
        <taxon>rosids</taxon>
        <taxon>fabids</taxon>
        <taxon>Malpighiales</taxon>
        <taxon>Euphorbiaceae</taxon>
        <taxon>Acalyphoideae</taxon>
        <taxon>Acalypheae</taxon>
        <taxon>Ricinus</taxon>
    </lineage>
</organism>
<dbReference type="STRING" id="3988.B9R7I5"/>
<dbReference type="InterPro" id="IPR012340">
    <property type="entry name" value="NA-bd_OB-fold"/>
</dbReference>
<dbReference type="PROSITE" id="PS50935">
    <property type="entry name" value="SSB"/>
    <property type="match status" value="1"/>
</dbReference>
<keyword evidence="1 2" id="KW-0238">DNA-binding</keyword>
<dbReference type="GO" id="GO:0042645">
    <property type="term" value="C:mitochondrial nucleoid"/>
    <property type="evidence" value="ECO:0000318"/>
    <property type="project" value="GO_Central"/>
</dbReference>
<dbReference type="EMBL" id="EQ973772">
    <property type="protein sequence ID" value="EEF52465.1"/>
    <property type="molecule type" value="Genomic_DNA"/>
</dbReference>
<dbReference type="AlphaFoldDB" id="B9R7I5"/>
<dbReference type="FunCoup" id="B9R7I5">
    <property type="interactions" value="285"/>
</dbReference>
<accession>B9R7I5</accession>
<evidence type="ECO:0000313" key="4">
    <source>
        <dbReference type="Proteomes" id="UP000008311"/>
    </source>
</evidence>
<dbReference type="Pfam" id="PF00436">
    <property type="entry name" value="SSB"/>
    <property type="match status" value="1"/>
</dbReference>
<keyword evidence="4" id="KW-1185">Reference proteome</keyword>
<gene>
    <name evidence="3" type="ORF">RCOM_1591960</name>
</gene>
<dbReference type="PANTHER" id="PTHR10302:SF18">
    <property type="entry name" value="PROTEIN OSB1, MITOCHONDRIAL"/>
    <property type="match status" value="1"/>
</dbReference>
<dbReference type="OrthoDB" id="1078367at2759"/>
<dbReference type="GO" id="GO:0006260">
    <property type="term" value="P:DNA replication"/>
    <property type="evidence" value="ECO:0000318"/>
    <property type="project" value="GO_Central"/>
</dbReference>